<dbReference type="AlphaFoldDB" id="A0A1N7MCX0"/>
<accession>A0A1N7MCX0</accession>
<dbReference type="Proteomes" id="UP000186221">
    <property type="component" value="Unassembled WGS sequence"/>
</dbReference>
<dbReference type="EMBL" id="FTOG01000005">
    <property type="protein sequence ID" value="SIS84005.1"/>
    <property type="molecule type" value="Genomic_DNA"/>
</dbReference>
<dbReference type="STRING" id="453582.SAMN05421580_105276"/>
<dbReference type="OrthoDB" id="8481207at2"/>
<evidence type="ECO:0000313" key="2">
    <source>
        <dbReference type="Proteomes" id="UP000186221"/>
    </source>
</evidence>
<organism evidence="1 2">
    <name type="scientific">Rhodobacter aestuarii</name>
    <dbReference type="NCBI Taxonomy" id="453582"/>
    <lineage>
        <taxon>Bacteria</taxon>
        <taxon>Pseudomonadati</taxon>
        <taxon>Pseudomonadota</taxon>
        <taxon>Alphaproteobacteria</taxon>
        <taxon>Rhodobacterales</taxon>
        <taxon>Rhodobacter group</taxon>
        <taxon>Rhodobacter</taxon>
    </lineage>
</organism>
<proteinExistence type="predicted"/>
<sequence>MLKLLSGEWYAAEAENVAIRDRLRATFWRECGIKPARKTSEVDIAPTARLELMAQLVKVTLLGKEEDEELQRITQLAGTSVAGLALGTFSSPSLGLAPEHSDLAPKIMRAFFTPGDRTTFELNRR</sequence>
<reference evidence="2" key="1">
    <citation type="submission" date="2017-01" db="EMBL/GenBank/DDBJ databases">
        <authorList>
            <person name="Varghese N."/>
            <person name="Submissions S."/>
        </authorList>
    </citation>
    <scope>NUCLEOTIDE SEQUENCE [LARGE SCALE GENOMIC DNA]</scope>
    <source>
        <strain evidence="2">DSM 19945</strain>
    </source>
</reference>
<dbReference type="RefSeq" id="WP_076484772.1">
    <property type="nucleotide sequence ID" value="NZ_FTOG01000005.1"/>
</dbReference>
<evidence type="ECO:0000313" key="1">
    <source>
        <dbReference type="EMBL" id="SIS84005.1"/>
    </source>
</evidence>
<protein>
    <submittedName>
        <fullName evidence="1">Uncharacterized protein</fullName>
    </submittedName>
</protein>
<gene>
    <name evidence="1" type="ORF">SAMN05421580_105276</name>
</gene>
<keyword evidence="2" id="KW-1185">Reference proteome</keyword>
<name>A0A1N7MCX0_9RHOB</name>